<dbReference type="EMBL" id="ML993596">
    <property type="protein sequence ID" value="KAF2166496.1"/>
    <property type="molecule type" value="Genomic_DNA"/>
</dbReference>
<evidence type="ECO:0000313" key="2">
    <source>
        <dbReference type="Proteomes" id="UP000799537"/>
    </source>
</evidence>
<dbReference type="OrthoDB" id="10034502at2759"/>
<accession>A0A6A6CM31</accession>
<dbReference type="AlphaFoldDB" id="A0A6A6CM31"/>
<dbReference type="PANTHER" id="PTHR31591">
    <property type="entry name" value="UPF0613 PROTEIN PB24D3.06C"/>
    <property type="match status" value="1"/>
</dbReference>
<dbReference type="GeneID" id="54559918"/>
<dbReference type="Pfam" id="PF08538">
    <property type="entry name" value="DUF1749"/>
    <property type="match status" value="1"/>
</dbReference>
<keyword evidence="2" id="KW-1185">Reference proteome</keyword>
<dbReference type="InterPro" id="IPR029058">
    <property type="entry name" value="AB_hydrolase_fold"/>
</dbReference>
<dbReference type="InterPro" id="IPR013744">
    <property type="entry name" value="SidJ"/>
</dbReference>
<name>A0A6A6CM31_ZASCE</name>
<proteinExistence type="predicted"/>
<dbReference type="Proteomes" id="UP000799537">
    <property type="component" value="Unassembled WGS sequence"/>
</dbReference>
<dbReference type="Gene3D" id="3.40.50.1820">
    <property type="entry name" value="alpha/beta hydrolase"/>
    <property type="match status" value="1"/>
</dbReference>
<reference evidence="1" key="1">
    <citation type="journal article" date="2020" name="Stud. Mycol.">
        <title>101 Dothideomycetes genomes: a test case for predicting lifestyles and emergence of pathogens.</title>
        <authorList>
            <person name="Haridas S."/>
            <person name="Albert R."/>
            <person name="Binder M."/>
            <person name="Bloem J."/>
            <person name="Labutti K."/>
            <person name="Salamov A."/>
            <person name="Andreopoulos B."/>
            <person name="Baker S."/>
            <person name="Barry K."/>
            <person name="Bills G."/>
            <person name="Bluhm B."/>
            <person name="Cannon C."/>
            <person name="Castanera R."/>
            <person name="Culley D."/>
            <person name="Daum C."/>
            <person name="Ezra D."/>
            <person name="Gonzalez J."/>
            <person name="Henrissat B."/>
            <person name="Kuo A."/>
            <person name="Liang C."/>
            <person name="Lipzen A."/>
            <person name="Lutzoni F."/>
            <person name="Magnuson J."/>
            <person name="Mondo S."/>
            <person name="Nolan M."/>
            <person name="Ohm R."/>
            <person name="Pangilinan J."/>
            <person name="Park H.-J."/>
            <person name="Ramirez L."/>
            <person name="Alfaro M."/>
            <person name="Sun H."/>
            <person name="Tritt A."/>
            <person name="Yoshinaga Y."/>
            <person name="Zwiers L.-H."/>
            <person name="Turgeon B."/>
            <person name="Goodwin S."/>
            <person name="Spatafora J."/>
            <person name="Crous P."/>
            <person name="Grigoriev I."/>
        </authorList>
    </citation>
    <scope>NUCLEOTIDE SEQUENCE</scope>
    <source>
        <strain evidence="1">ATCC 36951</strain>
    </source>
</reference>
<dbReference type="PANTHER" id="PTHR31591:SF7">
    <property type="entry name" value="DUF1749-DOMAIN-CONTAINING PROTEIN"/>
    <property type="match status" value="1"/>
</dbReference>
<evidence type="ECO:0008006" key="3">
    <source>
        <dbReference type="Google" id="ProtNLM"/>
    </source>
</evidence>
<organism evidence="1 2">
    <name type="scientific">Zasmidium cellare ATCC 36951</name>
    <dbReference type="NCBI Taxonomy" id="1080233"/>
    <lineage>
        <taxon>Eukaryota</taxon>
        <taxon>Fungi</taxon>
        <taxon>Dikarya</taxon>
        <taxon>Ascomycota</taxon>
        <taxon>Pezizomycotina</taxon>
        <taxon>Dothideomycetes</taxon>
        <taxon>Dothideomycetidae</taxon>
        <taxon>Mycosphaerellales</taxon>
        <taxon>Mycosphaerellaceae</taxon>
        <taxon>Zasmidium</taxon>
    </lineage>
</organism>
<evidence type="ECO:0000313" key="1">
    <source>
        <dbReference type="EMBL" id="KAF2166496.1"/>
    </source>
</evidence>
<protein>
    <recommendedName>
        <fullName evidence="3">DUF1749-domain-containing protein</fullName>
    </recommendedName>
</protein>
<gene>
    <name evidence="1" type="ORF">M409DRAFT_23133</name>
</gene>
<dbReference type="RefSeq" id="XP_033667385.1">
    <property type="nucleotide sequence ID" value="XM_033806646.1"/>
</dbReference>
<dbReference type="SUPFAM" id="SSF53474">
    <property type="entry name" value="alpha/beta-Hydrolases"/>
    <property type="match status" value="1"/>
</dbReference>
<sequence>MATENTLPANNYPGTLHTLPNNVFAFEPSKPLVRSLDINTLVWVGGMGDTVGSVAYPFTIAQSLGPKWSLVTCSLRSAGPAWGVRSLATDAEDMASIISHLKERRPGGKVVIMGHSTGCQDCMEYTVGTGADKRPSVDGVILQAPVSDREALENELPQAFKHEVDQLALKMCQEGQDKDAMPNRLTGPVFGRVAISARRWVDVSSPGPDHSGADDYFSSDLPVERLKGTFGKLPPSSPLLVLYSGSDASVPQVNATALLEQWTSLVKESGGNIDDKNGGIVVGASHNLNNNPGSVVQDLVTRVVKFIDRIDGGFGGNSSRI</sequence>